<evidence type="ECO:0000313" key="2">
    <source>
        <dbReference type="Proteomes" id="UP000807353"/>
    </source>
</evidence>
<organism evidence="1 2">
    <name type="scientific">Collybia nuda</name>
    <dbReference type="NCBI Taxonomy" id="64659"/>
    <lineage>
        <taxon>Eukaryota</taxon>
        <taxon>Fungi</taxon>
        <taxon>Dikarya</taxon>
        <taxon>Basidiomycota</taxon>
        <taxon>Agaricomycotina</taxon>
        <taxon>Agaricomycetes</taxon>
        <taxon>Agaricomycetidae</taxon>
        <taxon>Agaricales</taxon>
        <taxon>Tricholomatineae</taxon>
        <taxon>Clitocybaceae</taxon>
        <taxon>Collybia</taxon>
    </lineage>
</organism>
<comment type="caution">
    <text evidence="1">The sequence shown here is derived from an EMBL/GenBank/DDBJ whole genome shotgun (WGS) entry which is preliminary data.</text>
</comment>
<dbReference type="OrthoDB" id="3039255at2759"/>
<dbReference type="EMBL" id="MU150357">
    <property type="protein sequence ID" value="KAF9457818.1"/>
    <property type="molecule type" value="Genomic_DNA"/>
</dbReference>
<evidence type="ECO:0000313" key="1">
    <source>
        <dbReference type="EMBL" id="KAF9457818.1"/>
    </source>
</evidence>
<name>A0A9P5XUI1_9AGAR</name>
<accession>A0A9P5XUI1</accession>
<gene>
    <name evidence="1" type="ORF">BDZ94DRAFT_1313825</name>
</gene>
<dbReference type="Proteomes" id="UP000807353">
    <property type="component" value="Unassembled WGS sequence"/>
</dbReference>
<dbReference type="SUPFAM" id="SSF52047">
    <property type="entry name" value="RNI-like"/>
    <property type="match status" value="1"/>
</dbReference>
<dbReference type="AlphaFoldDB" id="A0A9P5XUI1"/>
<proteinExistence type="predicted"/>
<keyword evidence="2" id="KW-1185">Reference proteome</keyword>
<sequence>MVLIPYDVWLVIIQFLPDETVQNLLGLNHACFDTVMSRRYRVVNITHGDRDKRANRYLLHLQNRYIAQRVRILHISFSGFLPEQLEVLRRGLVSKMADTARQTLFKRGYVTRAQSTQSLQMTRYNDELASTLAGMSALTDLHLHYDTPAENLVPLASVTRNPLGSNLRYLLLSGTLYNIAEAVRFPVVFEKIECISLHLGPTQVHSGPIMLEDVSRRITSFINGHHATLQDLELSYKFKFDSPSELSFVLDGLGYFSRLHAFQLQASLDSGLGLYALHKIISAHQHQLVTVIITHRLPATFWEGTTLPILESLNLAMNAEDPHMIEAVISLLIRLEPSLIGFKLKTDYQFSDQELYKILGVFTPRSKLRRLALPLDFLSPRVLEFVATNLPELQLKLVNSHFMVE</sequence>
<protein>
    <submittedName>
        <fullName evidence="1">Uncharacterized protein</fullName>
    </submittedName>
</protein>
<reference evidence="1" key="1">
    <citation type="submission" date="2020-11" db="EMBL/GenBank/DDBJ databases">
        <authorList>
            <consortium name="DOE Joint Genome Institute"/>
            <person name="Ahrendt S."/>
            <person name="Riley R."/>
            <person name="Andreopoulos W."/>
            <person name="Labutti K."/>
            <person name="Pangilinan J."/>
            <person name="Ruiz-Duenas F.J."/>
            <person name="Barrasa J.M."/>
            <person name="Sanchez-Garcia M."/>
            <person name="Camarero S."/>
            <person name="Miyauchi S."/>
            <person name="Serrano A."/>
            <person name="Linde D."/>
            <person name="Babiker R."/>
            <person name="Drula E."/>
            <person name="Ayuso-Fernandez I."/>
            <person name="Pacheco R."/>
            <person name="Padilla G."/>
            <person name="Ferreira P."/>
            <person name="Barriuso J."/>
            <person name="Kellner H."/>
            <person name="Castanera R."/>
            <person name="Alfaro M."/>
            <person name="Ramirez L."/>
            <person name="Pisabarro A.G."/>
            <person name="Kuo A."/>
            <person name="Tritt A."/>
            <person name="Lipzen A."/>
            <person name="He G."/>
            <person name="Yan M."/>
            <person name="Ng V."/>
            <person name="Cullen D."/>
            <person name="Martin F."/>
            <person name="Rosso M.-N."/>
            <person name="Henrissat B."/>
            <person name="Hibbett D."/>
            <person name="Martinez A.T."/>
            <person name="Grigoriev I.V."/>
        </authorList>
    </citation>
    <scope>NUCLEOTIDE SEQUENCE</scope>
    <source>
        <strain evidence="1">CBS 247.69</strain>
    </source>
</reference>